<organism evidence="3 4">
    <name type="scientific">Thalassoglobus neptunius</name>
    <dbReference type="NCBI Taxonomy" id="1938619"/>
    <lineage>
        <taxon>Bacteria</taxon>
        <taxon>Pseudomonadati</taxon>
        <taxon>Planctomycetota</taxon>
        <taxon>Planctomycetia</taxon>
        <taxon>Planctomycetales</taxon>
        <taxon>Planctomycetaceae</taxon>
        <taxon>Thalassoglobus</taxon>
    </lineage>
</organism>
<gene>
    <name evidence="3" type="ORF">KOR42_13440</name>
</gene>
<sequence length="409" mass="45616">MKRQQPFLIRLTKFLVGFKLTPIGRVAVLGIFLSAIGAVTVEIPIYQIFCGLVAFFGLIELTGILLRPKVDVKVWLPDRVTAGESVTGYLTITNLGWLPACDIMCVMFGLPGGLRHVDADRSIQWIGVGETDTLPFTIEAKSRGEYLLPEIRVHSTFPFNLMRFGKAKAPQLELLVVPAFEPIGRYSLPFSRKFQVGGVTVDSQIGQSTEFVGNREYVPGEPARKLDFKAWARVGHPVVREFQDEVTSDVALILDVFRPTEWRRFGMASKQLETAVSLTAAIAHSLDQHQSSVEVFGCGPDLYLFQPSAQGSHFESILQILAVTQRNRYDSFSQLTEAMTEPLESTAVAICIFLTWNPEREHFLRMMYESGIGVRCYLVVDARDEIMVPDDLEVAVIDPKDPSALEGIE</sequence>
<dbReference type="InterPro" id="IPR002881">
    <property type="entry name" value="DUF58"/>
</dbReference>
<keyword evidence="1" id="KW-0472">Membrane</keyword>
<dbReference type="OrthoDB" id="9812729at2"/>
<dbReference type="RefSeq" id="WP_146508059.1">
    <property type="nucleotide sequence ID" value="NZ_SIHI01000001.1"/>
</dbReference>
<feature type="transmembrane region" description="Helical" evidence="1">
    <location>
        <begin position="45"/>
        <end position="66"/>
    </location>
</feature>
<dbReference type="PANTHER" id="PTHR34351">
    <property type="entry name" value="SLR1927 PROTEIN-RELATED"/>
    <property type="match status" value="1"/>
</dbReference>
<evidence type="ECO:0000256" key="1">
    <source>
        <dbReference type="SAM" id="Phobius"/>
    </source>
</evidence>
<dbReference type="Pfam" id="PF01882">
    <property type="entry name" value="DUF58"/>
    <property type="match status" value="1"/>
</dbReference>
<dbReference type="AlphaFoldDB" id="A0A5C5X4P7"/>
<reference evidence="3 4" key="1">
    <citation type="submission" date="2019-02" db="EMBL/GenBank/DDBJ databases">
        <title>Deep-cultivation of Planctomycetes and their phenomic and genomic characterization uncovers novel biology.</title>
        <authorList>
            <person name="Wiegand S."/>
            <person name="Jogler M."/>
            <person name="Boedeker C."/>
            <person name="Pinto D."/>
            <person name="Vollmers J."/>
            <person name="Rivas-Marin E."/>
            <person name="Kohn T."/>
            <person name="Peeters S.H."/>
            <person name="Heuer A."/>
            <person name="Rast P."/>
            <person name="Oberbeckmann S."/>
            <person name="Bunk B."/>
            <person name="Jeske O."/>
            <person name="Meyerdierks A."/>
            <person name="Storesund J.E."/>
            <person name="Kallscheuer N."/>
            <person name="Luecker S."/>
            <person name="Lage O.M."/>
            <person name="Pohl T."/>
            <person name="Merkel B.J."/>
            <person name="Hornburger P."/>
            <person name="Mueller R.-W."/>
            <person name="Bruemmer F."/>
            <person name="Labrenz M."/>
            <person name="Spormann A.M."/>
            <person name="Op Den Camp H."/>
            <person name="Overmann J."/>
            <person name="Amann R."/>
            <person name="Jetten M.S.M."/>
            <person name="Mascher T."/>
            <person name="Medema M.H."/>
            <person name="Devos D.P."/>
            <person name="Kaster A.-K."/>
            <person name="Ovreas L."/>
            <person name="Rohde M."/>
            <person name="Galperin M.Y."/>
            <person name="Jogler C."/>
        </authorList>
    </citation>
    <scope>NUCLEOTIDE SEQUENCE [LARGE SCALE GENOMIC DNA]</scope>
    <source>
        <strain evidence="3 4">KOR42</strain>
    </source>
</reference>
<dbReference type="Proteomes" id="UP000317243">
    <property type="component" value="Unassembled WGS sequence"/>
</dbReference>
<keyword evidence="1" id="KW-0812">Transmembrane</keyword>
<evidence type="ECO:0000313" key="3">
    <source>
        <dbReference type="EMBL" id="TWT57976.1"/>
    </source>
</evidence>
<keyword evidence="4" id="KW-1185">Reference proteome</keyword>
<evidence type="ECO:0000259" key="2">
    <source>
        <dbReference type="Pfam" id="PF01882"/>
    </source>
</evidence>
<accession>A0A5C5X4P7</accession>
<feature type="transmembrane region" description="Helical" evidence="1">
    <location>
        <begin position="20"/>
        <end position="39"/>
    </location>
</feature>
<feature type="domain" description="DUF58" evidence="2">
    <location>
        <begin position="215"/>
        <end position="401"/>
    </location>
</feature>
<proteinExistence type="predicted"/>
<protein>
    <recommendedName>
        <fullName evidence="2">DUF58 domain-containing protein</fullName>
    </recommendedName>
</protein>
<evidence type="ECO:0000313" key="4">
    <source>
        <dbReference type="Proteomes" id="UP000317243"/>
    </source>
</evidence>
<keyword evidence="1" id="KW-1133">Transmembrane helix</keyword>
<dbReference type="PANTHER" id="PTHR34351:SF1">
    <property type="entry name" value="SLR1927 PROTEIN"/>
    <property type="match status" value="1"/>
</dbReference>
<name>A0A5C5X4P7_9PLAN</name>
<comment type="caution">
    <text evidence="3">The sequence shown here is derived from an EMBL/GenBank/DDBJ whole genome shotgun (WGS) entry which is preliminary data.</text>
</comment>
<dbReference type="EMBL" id="SIHI01000001">
    <property type="protein sequence ID" value="TWT57976.1"/>
    <property type="molecule type" value="Genomic_DNA"/>
</dbReference>